<keyword evidence="6" id="KW-0645">Protease</keyword>
<feature type="active site" evidence="2">
    <location>
        <position position="322"/>
    </location>
</feature>
<dbReference type="InterPro" id="IPR033121">
    <property type="entry name" value="PEPTIDASE_A1"/>
</dbReference>
<feature type="disulfide bond" evidence="3">
    <location>
        <begin position="156"/>
        <end position="161"/>
    </location>
</feature>
<gene>
    <name evidence="6" type="ORF">EV44_g0018</name>
</gene>
<evidence type="ECO:0000256" key="1">
    <source>
        <dbReference type="ARBA" id="ARBA00007447"/>
    </source>
</evidence>
<proteinExistence type="inferred from homology"/>
<dbReference type="HOGENOM" id="CLU_013253_10_0_1"/>
<dbReference type="STRING" id="52586.A0A0B1P3E1"/>
<protein>
    <submittedName>
        <fullName evidence="6">Putative vacuolar aspartyl protease (Proteinase a)</fullName>
    </submittedName>
</protein>
<dbReference type="AlphaFoldDB" id="A0A0B1P3E1"/>
<dbReference type="GO" id="GO:0006508">
    <property type="term" value="P:proteolysis"/>
    <property type="evidence" value="ECO:0007669"/>
    <property type="project" value="UniProtKB-KW"/>
</dbReference>
<feature type="chain" id="PRO_5002059324" evidence="4">
    <location>
        <begin position="23"/>
        <end position="506"/>
    </location>
</feature>
<dbReference type="InterPro" id="IPR034164">
    <property type="entry name" value="Pepsin-like_dom"/>
</dbReference>
<evidence type="ECO:0000256" key="4">
    <source>
        <dbReference type="SAM" id="SignalP"/>
    </source>
</evidence>
<dbReference type="InterPro" id="IPR001461">
    <property type="entry name" value="Aspartic_peptidase_A1"/>
</dbReference>
<keyword evidence="6" id="KW-0378">Hydrolase</keyword>
<reference evidence="6 7" key="1">
    <citation type="journal article" date="2014" name="BMC Genomics">
        <title>Adaptive genomic structural variation in the grape powdery mildew pathogen, Erysiphe necator.</title>
        <authorList>
            <person name="Jones L."/>
            <person name="Riaz S."/>
            <person name="Morales-Cruz A."/>
            <person name="Amrine K.C."/>
            <person name="McGuire B."/>
            <person name="Gubler W.D."/>
            <person name="Walker M.A."/>
            <person name="Cantu D."/>
        </authorList>
    </citation>
    <scope>NUCLEOTIDE SEQUENCE [LARGE SCALE GENOMIC DNA]</scope>
    <source>
        <strain evidence="7">c</strain>
    </source>
</reference>
<dbReference type="PRINTS" id="PR00792">
    <property type="entry name" value="PEPSIN"/>
</dbReference>
<comment type="caution">
    <text evidence="6">The sequence shown here is derived from an EMBL/GenBank/DDBJ whole genome shotgun (WGS) entry which is preliminary data.</text>
</comment>
<keyword evidence="4" id="KW-0732">Signal</keyword>
<dbReference type="PANTHER" id="PTHR47966">
    <property type="entry name" value="BETA-SITE APP-CLEAVING ENZYME, ISOFORM A-RELATED"/>
    <property type="match status" value="1"/>
</dbReference>
<evidence type="ECO:0000256" key="2">
    <source>
        <dbReference type="PIRSR" id="PIRSR601461-1"/>
    </source>
</evidence>
<dbReference type="GO" id="GO:0004190">
    <property type="term" value="F:aspartic-type endopeptidase activity"/>
    <property type="evidence" value="ECO:0007669"/>
    <property type="project" value="InterPro"/>
</dbReference>
<feature type="active site" evidence="2">
    <location>
        <position position="143"/>
    </location>
</feature>
<dbReference type="SUPFAM" id="SSF50630">
    <property type="entry name" value="Acid proteases"/>
    <property type="match status" value="1"/>
</dbReference>
<evidence type="ECO:0000313" key="6">
    <source>
        <dbReference type="EMBL" id="KHJ31825.1"/>
    </source>
</evidence>
<dbReference type="Proteomes" id="UP000030854">
    <property type="component" value="Unassembled WGS sequence"/>
</dbReference>
<sequence length="506" mass="55108">MCCTKFIYFIATLFATFGTITTKILESQCSNFENCSGSRKDSFEEVQESLIDLDIGPLIRLVQRSGIANPLSHPLNAQETHFIRDFKREAKNPTNRHVSKAIVPPIPPSRPFSAGIFQDGNDYTYFGEVFLGSRSSKVYMLLDTGADSSWVMGSECKDPICTSRDTFGGQNSSTFEVSDTKFSVNYGSGSCSGVLAKDTVNFAGFSFRMPFGVATMVSKEFDSFEIYGILGLSFSKSKTPSFVDSVVASKSLERNLFGISLSQTKDGNNTGVINFGSPDTSRFSGDLKYYPLSGNKNDWKIYLGAAGFGEEQITMNRTTLFDTGATNIFAPLEITNMIYSNVPGAGSKDNGSNWQVPCDTTVNLVFRFGSDEYTLPPAMWVGPPTTTDGQCWSNLSGTDQTNGEWVLGDFFLKNYYVVFDIDKRRIGIANVKIPTPSTVPSPYITDDDSFLSPTEDGGLISSGSPPSPKASLISPKTSASINLQTSNILLYSLFISFGSTVLKAIS</sequence>
<evidence type="ECO:0000256" key="3">
    <source>
        <dbReference type="PIRSR" id="PIRSR601461-2"/>
    </source>
</evidence>
<dbReference type="EMBL" id="JNVN01002554">
    <property type="protein sequence ID" value="KHJ31825.1"/>
    <property type="molecule type" value="Genomic_DNA"/>
</dbReference>
<dbReference type="Gene3D" id="2.40.70.10">
    <property type="entry name" value="Acid Proteases"/>
    <property type="match status" value="2"/>
</dbReference>
<dbReference type="InterPro" id="IPR021109">
    <property type="entry name" value="Peptidase_aspartic_dom_sf"/>
</dbReference>
<accession>A0A0B1P3E1</accession>
<dbReference type="OMA" id="NIMDMVY"/>
<dbReference type="Pfam" id="PF00026">
    <property type="entry name" value="Asp"/>
    <property type="match status" value="1"/>
</dbReference>
<evidence type="ECO:0000259" key="5">
    <source>
        <dbReference type="PROSITE" id="PS51767"/>
    </source>
</evidence>
<feature type="domain" description="Peptidase A1" evidence="5">
    <location>
        <begin position="125"/>
        <end position="429"/>
    </location>
</feature>
<evidence type="ECO:0000313" key="7">
    <source>
        <dbReference type="Proteomes" id="UP000030854"/>
    </source>
</evidence>
<dbReference type="PROSITE" id="PS51767">
    <property type="entry name" value="PEPTIDASE_A1"/>
    <property type="match status" value="1"/>
</dbReference>
<comment type="similarity">
    <text evidence="1">Belongs to the peptidase A1 family.</text>
</comment>
<organism evidence="6 7">
    <name type="scientific">Uncinula necator</name>
    <name type="common">Grape powdery mildew</name>
    <dbReference type="NCBI Taxonomy" id="52586"/>
    <lineage>
        <taxon>Eukaryota</taxon>
        <taxon>Fungi</taxon>
        <taxon>Dikarya</taxon>
        <taxon>Ascomycota</taxon>
        <taxon>Pezizomycotina</taxon>
        <taxon>Leotiomycetes</taxon>
        <taxon>Erysiphales</taxon>
        <taxon>Erysiphaceae</taxon>
        <taxon>Erysiphe</taxon>
    </lineage>
</organism>
<dbReference type="PANTHER" id="PTHR47966:SF75">
    <property type="entry name" value="ENDOPEPTIDASE (CTSD), PUTATIVE (AFU_ORTHOLOGUE AFUA_4G07040)-RELATED"/>
    <property type="match status" value="1"/>
</dbReference>
<keyword evidence="3" id="KW-1015">Disulfide bond</keyword>
<keyword evidence="7" id="KW-1185">Reference proteome</keyword>
<dbReference type="CDD" id="cd05471">
    <property type="entry name" value="pepsin_like"/>
    <property type="match status" value="1"/>
</dbReference>
<feature type="signal peptide" evidence="4">
    <location>
        <begin position="1"/>
        <end position="22"/>
    </location>
</feature>
<name>A0A0B1P3E1_UNCNE</name>